<dbReference type="SUPFAM" id="SSF47616">
    <property type="entry name" value="GST C-terminal domain-like"/>
    <property type="match status" value="1"/>
</dbReference>
<sequence>MRARMSLILSTSQCEIREILLKQKPVEMLEISPKGTVPVLQLTDKILDESLDIIAWAMSNNSQNIYQYSDSESKVSNKFIELFDSKFKYHLDRYKYASRYDANPLEHRQTCFDILMSLEAEISPAPWIFGTQVSLLDISILPFIRQFKIANPSWFFVQDFKKLINLLNTFETSNLFKLAMEKYEIWDPKSSDKIIFPSKSYKPIES</sequence>
<dbReference type="InterPro" id="IPR004045">
    <property type="entry name" value="Glutathione_S-Trfase_N"/>
</dbReference>
<evidence type="ECO:0000259" key="1">
    <source>
        <dbReference type="Pfam" id="PF13417"/>
    </source>
</evidence>
<dbReference type="InterPro" id="IPR036249">
    <property type="entry name" value="Thioredoxin-like_sf"/>
</dbReference>
<gene>
    <name evidence="2" type="ORF">B273_0359</name>
</gene>
<dbReference type="AlphaFoldDB" id="K6FEU7"/>
<dbReference type="InterPro" id="IPR050983">
    <property type="entry name" value="GST_Omega/HSP26"/>
</dbReference>
<dbReference type="Pfam" id="PF13410">
    <property type="entry name" value="GST_C_2"/>
    <property type="match status" value="1"/>
</dbReference>
<dbReference type="STRING" id="1208365.B273_0359"/>
<dbReference type="Gene3D" id="1.20.1050.10">
    <property type="match status" value="1"/>
</dbReference>
<dbReference type="PANTHER" id="PTHR43968:SF6">
    <property type="entry name" value="GLUTATHIONE S-TRANSFERASE OMEGA"/>
    <property type="match status" value="1"/>
</dbReference>
<dbReference type="EMBL" id="AMWX01000001">
    <property type="protein sequence ID" value="EKO37117.1"/>
    <property type="molecule type" value="Genomic_DNA"/>
</dbReference>
<keyword evidence="3" id="KW-1185">Reference proteome</keyword>
<accession>K6FEU7</accession>
<protein>
    <submittedName>
        <fullName evidence="2">Glutathione S-transferase, N-terminal domain protein</fullName>
    </submittedName>
</protein>
<dbReference type="GO" id="GO:0016740">
    <property type="term" value="F:transferase activity"/>
    <property type="evidence" value="ECO:0007669"/>
    <property type="project" value="UniProtKB-KW"/>
</dbReference>
<dbReference type="PANTHER" id="PTHR43968">
    <property type="match status" value="1"/>
</dbReference>
<keyword evidence="2" id="KW-0808">Transferase</keyword>
<dbReference type="Proteomes" id="UP000010310">
    <property type="component" value="Unassembled WGS sequence"/>
</dbReference>
<organism evidence="2 3">
    <name type="scientific">SAR86 cluster bacterium SAR86E</name>
    <dbReference type="NCBI Taxonomy" id="1208365"/>
    <lineage>
        <taxon>Bacteria</taxon>
        <taxon>Pseudomonadati</taxon>
        <taxon>Pseudomonadota</taxon>
        <taxon>Gammaproteobacteria</taxon>
        <taxon>SAR86 cluster</taxon>
    </lineage>
</organism>
<dbReference type="PATRIC" id="fig|1208365.4.peg.358"/>
<dbReference type="SUPFAM" id="SSF52833">
    <property type="entry name" value="Thioredoxin-like"/>
    <property type="match status" value="1"/>
</dbReference>
<dbReference type="GO" id="GO:0005737">
    <property type="term" value="C:cytoplasm"/>
    <property type="evidence" value="ECO:0007669"/>
    <property type="project" value="TreeGrafter"/>
</dbReference>
<proteinExistence type="predicted"/>
<comment type="caution">
    <text evidence="2">The sequence shown here is derived from an EMBL/GenBank/DDBJ whole genome shotgun (WGS) entry which is preliminary data.</text>
</comment>
<name>K6FEU7_9GAMM</name>
<dbReference type="Gene3D" id="3.40.30.10">
    <property type="entry name" value="Glutaredoxin"/>
    <property type="match status" value="1"/>
</dbReference>
<dbReference type="Pfam" id="PF13417">
    <property type="entry name" value="GST_N_3"/>
    <property type="match status" value="1"/>
</dbReference>
<evidence type="ECO:0000313" key="2">
    <source>
        <dbReference type="EMBL" id="EKO37117.1"/>
    </source>
</evidence>
<dbReference type="InterPro" id="IPR036282">
    <property type="entry name" value="Glutathione-S-Trfase_C_sf"/>
</dbReference>
<reference evidence="2 3" key="1">
    <citation type="submission" date="2012-09" db="EMBL/GenBank/DDBJ databases">
        <authorList>
            <person name="Dupont C.L."/>
            <person name="Rusch D.B."/>
            <person name="Lombardo M.-J."/>
            <person name="Novotny M."/>
            <person name="Yee-Greenbaum J."/>
            <person name="Laskin R."/>
        </authorList>
    </citation>
    <scope>NUCLEOTIDE SEQUENCE [LARGE SCALE GENOMIC DNA]</scope>
    <source>
        <strain evidence="2">SAR86E</strain>
    </source>
</reference>
<evidence type="ECO:0000313" key="3">
    <source>
        <dbReference type="Proteomes" id="UP000010310"/>
    </source>
</evidence>
<feature type="domain" description="GST N-terminal" evidence="1">
    <location>
        <begin position="1"/>
        <end position="62"/>
    </location>
</feature>